<dbReference type="InterPro" id="IPR036388">
    <property type="entry name" value="WH-like_DNA-bd_sf"/>
</dbReference>
<keyword evidence="7" id="KW-1185">Reference proteome</keyword>
<evidence type="ECO:0000256" key="3">
    <source>
        <dbReference type="ARBA" id="ARBA00023125"/>
    </source>
</evidence>
<dbReference type="eggNOG" id="COG0583">
    <property type="taxonomic scope" value="Bacteria"/>
</dbReference>
<dbReference type="GO" id="GO:0032993">
    <property type="term" value="C:protein-DNA complex"/>
    <property type="evidence" value="ECO:0007669"/>
    <property type="project" value="TreeGrafter"/>
</dbReference>
<protein>
    <recommendedName>
        <fullName evidence="5">HTH lysR-type domain-containing protein</fullName>
    </recommendedName>
</protein>
<organism evidence="6 7">
    <name type="scientific">Knoellia sinensis KCTC 19936</name>
    <dbReference type="NCBI Taxonomy" id="1385520"/>
    <lineage>
        <taxon>Bacteria</taxon>
        <taxon>Bacillati</taxon>
        <taxon>Actinomycetota</taxon>
        <taxon>Actinomycetes</taxon>
        <taxon>Micrococcales</taxon>
        <taxon>Intrasporangiaceae</taxon>
        <taxon>Knoellia</taxon>
    </lineage>
</organism>
<dbReference type="STRING" id="1385520.N802_05900"/>
<comment type="caution">
    <text evidence="6">The sequence shown here is derived from an EMBL/GenBank/DDBJ whole genome shotgun (WGS) entry which is preliminary data.</text>
</comment>
<dbReference type="SUPFAM" id="SSF46785">
    <property type="entry name" value="Winged helix' DNA-binding domain"/>
    <property type="match status" value="1"/>
</dbReference>
<dbReference type="OrthoDB" id="3181812at2"/>
<feature type="domain" description="HTH lysR-type" evidence="5">
    <location>
        <begin position="1"/>
        <end position="58"/>
    </location>
</feature>
<evidence type="ECO:0000256" key="1">
    <source>
        <dbReference type="ARBA" id="ARBA00009437"/>
    </source>
</evidence>
<dbReference type="PROSITE" id="PS50931">
    <property type="entry name" value="HTH_LYSR"/>
    <property type="match status" value="1"/>
</dbReference>
<dbReference type="GO" id="GO:0003677">
    <property type="term" value="F:DNA binding"/>
    <property type="evidence" value="ECO:0007669"/>
    <property type="project" value="UniProtKB-KW"/>
</dbReference>
<dbReference type="PANTHER" id="PTHR30346">
    <property type="entry name" value="TRANSCRIPTIONAL DUAL REGULATOR HCAR-RELATED"/>
    <property type="match status" value="1"/>
</dbReference>
<comment type="similarity">
    <text evidence="1">Belongs to the LysR transcriptional regulatory family.</text>
</comment>
<evidence type="ECO:0000256" key="2">
    <source>
        <dbReference type="ARBA" id="ARBA00023015"/>
    </source>
</evidence>
<sequence length="304" mass="32884">MELRDIEIFLTLADELHFGRTATRLHLSQARVSQSISRQERALGGALFERTSRTVSLTPLGRKMREELHPAYTQLRNALAAGAVQSGGEGERVAGTVRIGAMAAVPSELTWLVDAFVERHPECDVEFTEFHFSDPLGLAASGAVDLQVMWRPVPSPGLRSGPTVLTEGRLLAVPADSELAGRSRVSMEDLAGRTVPDGGPLMPQEWLHAICPARTPGGRMIHRGPQARTFHELLALIAAGRAVSPVNEHVTKYYTFPGVVLIPIEDARVMEWALALPDSVAPPPHVSAFVRVAEDLGPRAVAVP</sequence>
<dbReference type="EMBL" id="AVPJ01000016">
    <property type="protein sequence ID" value="KGN30737.1"/>
    <property type="molecule type" value="Genomic_DNA"/>
</dbReference>
<dbReference type="SUPFAM" id="SSF53850">
    <property type="entry name" value="Periplasmic binding protein-like II"/>
    <property type="match status" value="1"/>
</dbReference>
<dbReference type="AlphaFoldDB" id="A0A0A0J3N4"/>
<proteinExistence type="inferred from homology"/>
<dbReference type="Gene3D" id="1.10.10.10">
    <property type="entry name" value="Winged helix-like DNA-binding domain superfamily/Winged helix DNA-binding domain"/>
    <property type="match status" value="1"/>
</dbReference>
<dbReference type="InterPro" id="IPR036390">
    <property type="entry name" value="WH_DNA-bd_sf"/>
</dbReference>
<reference evidence="6 7" key="1">
    <citation type="submission" date="2013-08" db="EMBL/GenBank/DDBJ databases">
        <title>The genome sequence of Knoellia sinensis.</title>
        <authorList>
            <person name="Zhu W."/>
            <person name="Wang G."/>
        </authorList>
    </citation>
    <scope>NUCLEOTIDE SEQUENCE [LARGE SCALE GENOMIC DNA]</scope>
    <source>
        <strain evidence="6 7">KCTC 19936</strain>
    </source>
</reference>
<dbReference type="GO" id="GO:0003700">
    <property type="term" value="F:DNA-binding transcription factor activity"/>
    <property type="evidence" value="ECO:0007669"/>
    <property type="project" value="InterPro"/>
</dbReference>
<dbReference type="Pfam" id="PF03466">
    <property type="entry name" value="LysR_substrate"/>
    <property type="match status" value="1"/>
</dbReference>
<evidence type="ECO:0000313" key="7">
    <source>
        <dbReference type="Proteomes" id="UP000030002"/>
    </source>
</evidence>
<dbReference type="PANTHER" id="PTHR30346:SF0">
    <property type="entry name" value="HCA OPERON TRANSCRIPTIONAL ACTIVATOR HCAR"/>
    <property type="match status" value="1"/>
</dbReference>
<evidence type="ECO:0000256" key="4">
    <source>
        <dbReference type="ARBA" id="ARBA00023163"/>
    </source>
</evidence>
<keyword evidence="2" id="KW-0805">Transcription regulation</keyword>
<name>A0A0A0J3N4_9MICO</name>
<evidence type="ECO:0000313" key="6">
    <source>
        <dbReference type="EMBL" id="KGN30737.1"/>
    </source>
</evidence>
<dbReference type="InterPro" id="IPR005119">
    <property type="entry name" value="LysR_subst-bd"/>
</dbReference>
<evidence type="ECO:0000259" key="5">
    <source>
        <dbReference type="PROSITE" id="PS50931"/>
    </source>
</evidence>
<gene>
    <name evidence="6" type="ORF">N802_05900</name>
</gene>
<dbReference type="Proteomes" id="UP000030002">
    <property type="component" value="Unassembled WGS sequence"/>
</dbReference>
<keyword evidence="4" id="KW-0804">Transcription</keyword>
<dbReference type="InterPro" id="IPR000847">
    <property type="entry name" value="LysR_HTH_N"/>
</dbReference>
<dbReference type="RefSeq" id="WP_052110054.1">
    <property type="nucleotide sequence ID" value="NZ_AVPJ01000016.1"/>
</dbReference>
<keyword evidence="3" id="KW-0238">DNA-binding</keyword>
<accession>A0A0A0J3N4</accession>
<dbReference type="Gene3D" id="3.40.190.10">
    <property type="entry name" value="Periplasmic binding protein-like II"/>
    <property type="match status" value="2"/>
</dbReference>
<dbReference type="Pfam" id="PF00126">
    <property type="entry name" value="HTH_1"/>
    <property type="match status" value="1"/>
</dbReference>